<comment type="caution">
    <text evidence="1">The sequence shown here is derived from an EMBL/GenBank/DDBJ whole genome shotgun (WGS) entry which is preliminary data.</text>
</comment>
<dbReference type="Proteomes" id="UP000018861">
    <property type="component" value="Unassembled WGS sequence"/>
</dbReference>
<reference evidence="1 2" key="1">
    <citation type="journal article" date="2014" name="Genome Announc.">
        <title>Draft Genome Sequences of Three Strains of Bacteroides pyogenes Isolated from a Cat and Swine.</title>
        <authorList>
            <person name="Sakamoto M."/>
            <person name="Oshima K."/>
            <person name="Suda W."/>
            <person name="Kitamura K."/>
            <person name="Iida T."/>
            <person name="Hattori M."/>
            <person name="Ohkuma M."/>
        </authorList>
    </citation>
    <scope>NUCLEOTIDE SEQUENCE [LARGE SCALE GENOMIC DNA]</scope>
    <source>
        <strain evidence="1 2">JCM 6292</strain>
    </source>
</reference>
<accession>W4P725</accession>
<evidence type="ECO:0000313" key="1">
    <source>
        <dbReference type="EMBL" id="GAE15547.1"/>
    </source>
</evidence>
<gene>
    <name evidence="1" type="ORF">JCM6292_1840</name>
</gene>
<organism evidence="1 2">
    <name type="scientific">Bacteroides pyogenes JCM 6292</name>
    <dbReference type="NCBI Taxonomy" id="1235809"/>
    <lineage>
        <taxon>Bacteria</taxon>
        <taxon>Pseudomonadati</taxon>
        <taxon>Bacteroidota</taxon>
        <taxon>Bacteroidia</taxon>
        <taxon>Bacteroidales</taxon>
        <taxon>Bacteroidaceae</taxon>
        <taxon>Bacteroides</taxon>
    </lineage>
</organism>
<protein>
    <submittedName>
        <fullName evidence="1">Uncharacterized protein</fullName>
    </submittedName>
</protein>
<evidence type="ECO:0000313" key="2">
    <source>
        <dbReference type="Proteomes" id="UP000018861"/>
    </source>
</evidence>
<proteinExistence type="predicted"/>
<sequence length="66" mass="7790">MFDFKARRLFFKARGLFFKGGGLFYDLFIFPTNPSSRVVFMVRDGECPNHKTAEWLSKSLFDFLIE</sequence>
<dbReference type="AlphaFoldDB" id="W4P725"/>
<name>W4P725_9BACE</name>
<dbReference type="EMBL" id="BAIQ01000018">
    <property type="protein sequence ID" value="GAE15547.1"/>
    <property type="molecule type" value="Genomic_DNA"/>
</dbReference>